<dbReference type="InterPro" id="IPR012334">
    <property type="entry name" value="Pectin_lyas_fold"/>
</dbReference>
<dbReference type="Pfam" id="PF13229">
    <property type="entry name" value="Beta_helix"/>
    <property type="match status" value="1"/>
</dbReference>
<evidence type="ECO:0000313" key="2">
    <source>
        <dbReference type="EMBL" id="MBF9069394.1"/>
    </source>
</evidence>
<accession>A0A931FGC8</accession>
<evidence type="ECO:0000259" key="1">
    <source>
        <dbReference type="Pfam" id="PF13229"/>
    </source>
</evidence>
<dbReference type="AlphaFoldDB" id="A0A931FGC8"/>
<organism evidence="2 3">
    <name type="scientific">Streptacidiphilus fuscans</name>
    <dbReference type="NCBI Taxonomy" id="2789292"/>
    <lineage>
        <taxon>Bacteria</taxon>
        <taxon>Bacillati</taxon>
        <taxon>Actinomycetota</taxon>
        <taxon>Actinomycetes</taxon>
        <taxon>Kitasatosporales</taxon>
        <taxon>Streptomycetaceae</taxon>
        <taxon>Streptacidiphilus</taxon>
    </lineage>
</organism>
<dbReference type="InterPro" id="IPR022441">
    <property type="entry name" value="Para_beta_helix_rpt-2"/>
</dbReference>
<dbReference type="Gene3D" id="2.160.20.10">
    <property type="entry name" value="Single-stranded right-handed beta-helix, Pectin lyase-like"/>
    <property type="match status" value="1"/>
</dbReference>
<dbReference type="InterPro" id="IPR039448">
    <property type="entry name" value="Beta_helix"/>
</dbReference>
<protein>
    <submittedName>
        <fullName evidence="2">Right-handed parallel beta-helix repeat-containing protein</fullName>
    </submittedName>
</protein>
<reference evidence="2" key="1">
    <citation type="submission" date="2020-11" db="EMBL/GenBank/DDBJ databases">
        <title>Isolation and identification of active actinomycetes.</title>
        <authorList>
            <person name="Yu B."/>
        </authorList>
    </citation>
    <scope>NUCLEOTIDE SEQUENCE</scope>
    <source>
        <strain evidence="2">NEAU-YB345</strain>
    </source>
</reference>
<dbReference type="SUPFAM" id="SSF51126">
    <property type="entry name" value="Pectin lyase-like"/>
    <property type="match status" value="1"/>
</dbReference>
<keyword evidence="3" id="KW-1185">Reference proteome</keyword>
<proteinExistence type="predicted"/>
<dbReference type="EMBL" id="JADPRT010000005">
    <property type="protein sequence ID" value="MBF9069394.1"/>
    <property type="molecule type" value="Genomic_DNA"/>
</dbReference>
<gene>
    <name evidence="2" type="ORF">I2501_15325</name>
</gene>
<dbReference type="InterPro" id="IPR006626">
    <property type="entry name" value="PbH1"/>
</dbReference>
<dbReference type="Proteomes" id="UP000657385">
    <property type="component" value="Unassembled WGS sequence"/>
</dbReference>
<sequence>MAGLGTVAPTQARAQANAQAGAQGTTTYVDCSQPVDGNGTQASPYNSLADVNAIVFAAGDTLAFADGTTCTGTLSPQGSGSASAPVTITDYGNGALPVIDGAGAASAVTLTNQDHWTVENLDLTDNAATEAQRTGLLIQSTDGTAHTGYTVQNLVVDGVAGETNKATQSTAFVYSAGIEFGASNTGSTLDDVLVTDNQVSNVGGGGIKVRTGALTDQGSNVLVEDNTVSDDGGDGIVVEYADSPVIQDNTATGLGTGTYPWTGGNFAGMWVLGDHDPTIQSNVVTGTIMSAYDSEAFDCDWGNTGTCTVQYNLTYHNAGGFFLNCDGCGTSGAPAEVVRDNIFQDDCRSISSGNAATLSFYDNDVYCPDTAFSVQWPTNSTIENNVFVGESSSSLPTGSGTSYLWNVFQGVPRPTANGIAADPKFVDPGTVALTPAAATGFRLCASAPGLANGAPVANNGGRDFFGNPVSATAKPDRGAYNGPGVSGC</sequence>
<comment type="caution">
    <text evidence="2">The sequence shown here is derived from an EMBL/GenBank/DDBJ whole genome shotgun (WGS) entry which is preliminary data.</text>
</comment>
<feature type="domain" description="Right handed beta helix" evidence="1">
    <location>
        <begin position="107"/>
        <end position="265"/>
    </location>
</feature>
<dbReference type="NCBIfam" id="TIGR03804">
    <property type="entry name" value="para_beta_helix"/>
    <property type="match status" value="1"/>
</dbReference>
<dbReference type="SMART" id="SM00710">
    <property type="entry name" value="PbH1"/>
    <property type="match status" value="7"/>
</dbReference>
<evidence type="ECO:0000313" key="3">
    <source>
        <dbReference type="Proteomes" id="UP000657385"/>
    </source>
</evidence>
<name>A0A931FGC8_9ACTN</name>
<dbReference type="InterPro" id="IPR011050">
    <property type="entry name" value="Pectin_lyase_fold/virulence"/>
</dbReference>